<sequence>MPIGCEKTRVEQIGITIFIERDCPIGLGPRRWVVNERDGEAAVICRHRVHDIYEGDVVSNGADPELELGQSGRSVEFGECERLHVLVHEFMSIYYALAVWSGNRERRDERTKRKREKEKGFRRYSTKNTYSFAMSVRPLACLCLSVCGSAKERLILESRTIQRMKHCRCEVSHESVATTYIGMRRRKKGVGVG</sequence>
<proteinExistence type="predicted"/>
<organism evidence="1 2">
    <name type="scientific">Eumeta variegata</name>
    <name type="common">Bagworm moth</name>
    <name type="synonym">Eumeta japonica</name>
    <dbReference type="NCBI Taxonomy" id="151549"/>
    <lineage>
        <taxon>Eukaryota</taxon>
        <taxon>Metazoa</taxon>
        <taxon>Ecdysozoa</taxon>
        <taxon>Arthropoda</taxon>
        <taxon>Hexapoda</taxon>
        <taxon>Insecta</taxon>
        <taxon>Pterygota</taxon>
        <taxon>Neoptera</taxon>
        <taxon>Endopterygota</taxon>
        <taxon>Lepidoptera</taxon>
        <taxon>Glossata</taxon>
        <taxon>Ditrysia</taxon>
        <taxon>Tineoidea</taxon>
        <taxon>Psychidae</taxon>
        <taxon>Oiketicinae</taxon>
        <taxon>Eumeta</taxon>
    </lineage>
</organism>
<keyword evidence="2" id="KW-1185">Reference proteome</keyword>
<gene>
    <name evidence="1" type="ORF">EVAR_26885_1</name>
</gene>
<comment type="caution">
    <text evidence="1">The sequence shown here is derived from an EMBL/GenBank/DDBJ whole genome shotgun (WGS) entry which is preliminary data.</text>
</comment>
<dbReference type="AlphaFoldDB" id="A0A4C1VVE5"/>
<evidence type="ECO:0000313" key="2">
    <source>
        <dbReference type="Proteomes" id="UP000299102"/>
    </source>
</evidence>
<name>A0A4C1VVE5_EUMVA</name>
<evidence type="ECO:0000313" key="1">
    <source>
        <dbReference type="EMBL" id="GBP43206.1"/>
    </source>
</evidence>
<accession>A0A4C1VVE5</accession>
<dbReference type="EMBL" id="BGZK01000431">
    <property type="protein sequence ID" value="GBP43206.1"/>
    <property type="molecule type" value="Genomic_DNA"/>
</dbReference>
<reference evidence="1 2" key="1">
    <citation type="journal article" date="2019" name="Commun. Biol.">
        <title>The bagworm genome reveals a unique fibroin gene that provides high tensile strength.</title>
        <authorList>
            <person name="Kono N."/>
            <person name="Nakamura H."/>
            <person name="Ohtoshi R."/>
            <person name="Tomita M."/>
            <person name="Numata K."/>
            <person name="Arakawa K."/>
        </authorList>
    </citation>
    <scope>NUCLEOTIDE SEQUENCE [LARGE SCALE GENOMIC DNA]</scope>
</reference>
<dbReference type="Proteomes" id="UP000299102">
    <property type="component" value="Unassembled WGS sequence"/>
</dbReference>
<protein>
    <submittedName>
        <fullName evidence="1">Uncharacterized protein</fullName>
    </submittedName>
</protein>